<sequence>MSQREDVHIPSDDERLAAYVYRPEGANRRLPCVVMAHGFSGTRDDGLPAYAEAFRAAGYAVVLFDYRHFGASSGQPRQLLDIDRQIADYRAVVEWARQLDEVDPERIVLWGTSFSGGHVLEVAATDPRIAAVIAQVPFTDGIPTLMASRRWVPLKNVVRLVVAGLRDQVAAWRGRPPHLVPAFGDPGTLAAITAPDAKLHFEALVSPKGLWRNEVSAAVTLRLSLRRPGLKASRLAMPLLVCVSDSDSITPAAPAVKAAQRAPRGELRRYACTHFELYLDAQVKADEIDFLQRAVPGVVAPS</sequence>
<reference evidence="4 5" key="1">
    <citation type="submission" date="2017-02" db="EMBL/GenBank/DDBJ databases">
        <title>The new phylogeny of genus Mycobacterium.</title>
        <authorList>
            <person name="Tortoli E."/>
            <person name="Trovato A."/>
            <person name="Cirillo D.M."/>
        </authorList>
    </citation>
    <scope>NUCLEOTIDE SEQUENCE [LARGE SCALE GENOMIC DNA]</scope>
    <source>
        <strain evidence="4 5">DSM 44049</strain>
    </source>
</reference>
<dbReference type="InterPro" id="IPR029058">
    <property type="entry name" value="AB_hydrolase_fold"/>
</dbReference>
<protein>
    <submittedName>
        <fullName evidence="4">Alpha/beta hydrolase</fullName>
    </submittedName>
</protein>
<comment type="similarity">
    <text evidence="1">Belongs to the AB hydrolase superfamily.</text>
</comment>
<evidence type="ECO:0000259" key="3">
    <source>
        <dbReference type="Pfam" id="PF02129"/>
    </source>
</evidence>
<evidence type="ECO:0000313" key="4">
    <source>
        <dbReference type="EMBL" id="ORA97287.1"/>
    </source>
</evidence>
<gene>
    <name evidence="4" type="ORF">BST27_22685</name>
</gene>
<dbReference type="PANTHER" id="PTHR22946:SF9">
    <property type="entry name" value="POLYKETIDE TRANSFERASE AF380"/>
    <property type="match status" value="1"/>
</dbReference>
<dbReference type="OrthoDB" id="5902829at2"/>
<dbReference type="SUPFAM" id="SSF53474">
    <property type="entry name" value="alpha/beta-Hydrolases"/>
    <property type="match status" value="1"/>
</dbReference>
<dbReference type="Gene3D" id="3.40.50.1820">
    <property type="entry name" value="alpha/beta hydrolase"/>
    <property type="match status" value="1"/>
</dbReference>
<comment type="caution">
    <text evidence="4">The sequence shown here is derived from an EMBL/GenBank/DDBJ whole genome shotgun (WGS) entry which is preliminary data.</text>
</comment>
<dbReference type="InterPro" id="IPR000383">
    <property type="entry name" value="Xaa-Pro-like_dom"/>
</dbReference>
<dbReference type="EMBL" id="MVHT01000077">
    <property type="protein sequence ID" value="ORA97287.1"/>
    <property type="molecule type" value="Genomic_DNA"/>
</dbReference>
<dbReference type="PANTHER" id="PTHR22946">
    <property type="entry name" value="DIENELACTONE HYDROLASE DOMAIN-CONTAINING PROTEIN-RELATED"/>
    <property type="match status" value="1"/>
</dbReference>
<name>A0A1E3S4K1_MYCIE</name>
<dbReference type="STRING" id="28445.BHQ20_27850"/>
<evidence type="ECO:0000313" key="5">
    <source>
        <dbReference type="Proteomes" id="UP000192739"/>
    </source>
</evidence>
<dbReference type="GO" id="GO:0052689">
    <property type="term" value="F:carboxylic ester hydrolase activity"/>
    <property type="evidence" value="ECO:0007669"/>
    <property type="project" value="UniProtKB-ARBA"/>
</dbReference>
<organism evidence="4 5">
    <name type="scientific">Mycobacterium intermedium</name>
    <dbReference type="NCBI Taxonomy" id="28445"/>
    <lineage>
        <taxon>Bacteria</taxon>
        <taxon>Bacillati</taxon>
        <taxon>Actinomycetota</taxon>
        <taxon>Actinomycetes</taxon>
        <taxon>Mycobacteriales</taxon>
        <taxon>Mycobacteriaceae</taxon>
        <taxon>Mycobacterium</taxon>
        <taxon>Mycobacterium simiae complex</taxon>
    </lineage>
</organism>
<dbReference type="InterPro" id="IPR050261">
    <property type="entry name" value="FrsA_esterase"/>
</dbReference>
<keyword evidence="5" id="KW-1185">Reference proteome</keyword>
<dbReference type="ESTHER" id="9myco-a0a1e3s4k1">
    <property type="family name" value="Xaa-Pro-like_dom"/>
</dbReference>
<dbReference type="AlphaFoldDB" id="A0A1E3S4K1"/>
<dbReference type="Proteomes" id="UP000192739">
    <property type="component" value="Unassembled WGS sequence"/>
</dbReference>
<dbReference type="Pfam" id="PF02129">
    <property type="entry name" value="Peptidase_S15"/>
    <property type="match status" value="1"/>
</dbReference>
<evidence type="ECO:0000256" key="2">
    <source>
        <dbReference type="ARBA" id="ARBA00022801"/>
    </source>
</evidence>
<proteinExistence type="inferred from homology"/>
<feature type="domain" description="Xaa-Pro dipeptidyl-peptidase-like" evidence="3">
    <location>
        <begin position="13"/>
        <end position="144"/>
    </location>
</feature>
<accession>A0A1E3S4K1</accession>
<keyword evidence="2 4" id="KW-0378">Hydrolase</keyword>
<dbReference type="RefSeq" id="WP_069422383.1">
    <property type="nucleotide sequence ID" value="NZ_CBCRZH010000112.1"/>
</dbReference>
<evidence type="ECO:0000256" key="1">
    <source>
        <dbReference type="ARBA" id="ARBA00008645"/>
    </source>
</evidence>